<gene>
    <name evidence="1" type="ORF">IX56_03740</name>
</gene>
<dbReference type="EMBL" id="JRKQ01000010">
    <property type="protein sequence ID" value="KGJ23165.1"/>
    <property type="molecule type" value="Genomic_DNA"/>
</dbReference>
<protein>
    <submittedName>
        <fullName evidence="1">Uncharacterized protein</fullName>
    </submittedName>
</protein>
<evidence type="ECO:0000313" key="2">
    <source>
        <dbReference type="Proteomes" id="UP000029858"/>
    </source>
</evidence>
<evidence type="ECO:0000313" key="1">
    <source>
        <dbReference type="EMBL" id="KGJ23165.1"/>
    </source>
</evidence>
<dbReference type="Proteomes" id="UP000029858">
    <property type="component" value="Unassembled WGS sequence"/>
</dbReference>
<reference evidence="1 2" key="2">
    <citation type="submission" date="2014-10" db="EMBL/GenBank/DDBJ databases">
        <title>Paracoccus sanguinis sp. nov., isolated from clinical specimens of New York State patients.</title>
        <authorList>
            <person name="Mingle L.A."/>
            <person name="Cole J.A."/>
            <person name="Lapierre P."/>
            <person name="Musser K.A."/>
        </authorList>
    </citation>
    <scope>NUCLEOTIDE SEQUENCE [LARGE SCALE GENOMIC DNA]</scope>
    <source>
        <strain evidence="1 2">5503</strain>
    </source>
</reference>
<comment type="caution">
    <text evidence="1">The sequence shown here is derived from an EMBL/GenBank/DDBJ whole genome shotgun (WGS) entry which is preliminary data.</text>
</comment>
<reference evidence="1 2" key="1">
    <citation type="submission" date="2014-09" db="EMBL/GenBank/DDBJ databases">
        <authorList>
            <person name="McGinnis J.M."/>
            <person name="Wolfgang W.J."/>
        </authorList>
    </citation>
    <scope>NUCLEOTIDE SEQUENCE [LARGE SCALE GENOMIC DNA]</scope>
    <source>
        <strain evidence="1 2">5503</strain>
    </source>
</reference>
<sequence>MKPDLDTMSAQLQQLHEQMTRLARERDTSGTPVTHAQLAELNAAIGHTMLLCMMVAARPHTGFFGRIALGKRAEGTVRTIMARLLAAAGP</sequence>
<accession>A0A099GJY8</accession>
<proteinExistence type="predicted"/>
<dbReference type="AlphaFoldDB" id="A0A099GJY8"/>
<dbReference type="RefSeq" id="WP_036707532.1">
    <property type="nucleotide sequence ID" value="NZ_JRKQ01000010.1"/>
</dbReference>
<organism evidence="1 2">
    <name type="scientific">Paracoccus sanguinis</name>
    <dbReference type="NCBI Taxonomy" id="1545044"/>
    <lineage>
        <taxon>Bacteria</taxon>
        <taxon>Pseudomonadati</taxon>
        <taxon>Pseudomonadota</taxon>
        <taxon>Alphaproteobacteria</taxon>
        <taxon>Rhodobacterales</taxon>
        <taxon>Paracoccaceae</taxon>
        <taxon>Paracoccus</taxon>
    </lineage>
</organism>
<name>A0A099GJY8_9RHOB</name>